<dbReference type="InterPro" id="IPR021557">
    <property type="entry name" value="DUF3016"/>
</dbReference>
<name>A0ABS9HV03_9GAMM</name>
<reference evidence="3" key="1">
    <citation type="submission" date="2022-01" db="EMBL/GenBank/DDBJ databases">
        <title>Lysobacter chinensis sp. nov., a bacterium isolated from cow dung compost.</title>
        <authorList>
            <person name="Zhou L.Y."/>
        </authorList>
    </citation>
    <scope>NUCLEOTIDE SEQUENCE [LARGE SCALE GENOMIC DNA]</scope>
    <source>
        <strain evidence="3">TLK-CK17</strain>
    </source>
</reference>
<proteinExistence type="predicted"/>
<evidence type="ECO:0000313" key="3">
    <source>
        <dbReference type="Proteomes" id="UP001430796"/>
    </source>
</evidence>
<keyword evidence="3" id="KW-1185">Reference proteome</keyword>
<dbReference type="RefSeq" id="WP_237054423.1">
    <property type="nucleotide sequence ID" value="NZ_JAKJPO010000004.1"/>
</dbReference>
<evidence type="ECO:0000313" key="2">
    <source>
        <dbReference type="EMBL" id="MCF7222002.1"/>
    </source>
</evidence>
<reference evidence="2 3" key="2">
    <citation type="submission" date="2022-01" db="EMBL/GenBank/DDBJ databases">
        <title>Lysobacter chinensis sp. nov., a bacterium isolated from cow dung compost.</title>
        <authorList>
            <person name="Liu Y."/>
        </authorList>
    </citation>
    <scope>NUCLEOTIDE SEQUENCE [LARGE SCALE GENOMIC DNA]</scope>
    <source>
        <strain evidence="2 3">TLK-CK17</strain>
    </source>
</reference>
<gene>
    <name evidence="2" type="ORF">L3V18_09425</name>
</gene>
<dbReference type="Proteomes" id="UP001430796">
    <property type="component" value="Unassembled WGS sequence"/>
</dbReference>
<organism evidence="2 3">
    <name type="scientific">Marilutibacter chinensis</name>
    <dbReference type="NCBI Taxonomy" id="2912247"/>
    <lineage>
        <taxon>Bacteria</taxon>
        <taxon>Pseudomonadati</taxon>
        <taxon>Pseudomonadota</taxon>
        <taxon>Gammaproteobacteria</taxon>
        <taxon>Lysobacterales</taxon>
        <taxon>Lysobacteraceae</taxon>
        <taxon>Marilutibacter</taxon>
    </lineage>
</organism>
<dbReference type="Pfam" id="PF11454">
    <property type="entry name" value="DUF3016"/>
    <property type="match status" value="1"/>
</dbReference>
<accession>A0ABS9HV03</accession>
<evidence type="ECO:0000256" key="1">
    <source>
        <dbReference type="SAM" id="SignalP"/>
    </source>
</evidence>
<dbReference type="EMBL" id="JAKJPO010000004">
    <property type="protein sequence ID" value="MCF7222002.1"/>
    <property type="molecule type" value="Genomic_DNA"/>
</dbReference>
<comment type="caution">
    <text evidence="2">The sequence shown here is derived from an EMBL/GenBank/DDBJ whole genome shotgun (WGS) entry which is preliminary data.</text>
</comment>
<keyword evidence="1" id="KW-0732">Signal</keyword>
<protein>
    <submittedName>
        <fullName evidence="2">DUF3016 domain-containing protein</fullName>
    </submittedName>
</protein>
<feature type="signal peptide" evidence="1">
    <location>
        <begin position="1"/>
        <end position="24"/>
    </location>
</feature>
<feature type="chain" id="PRO_5046033866" evidence="1">
    <location>
        <begin position="25"/>
        <end position="185"/>
    </location>
</feature>
<sequence>MNLHTLFRTAAVTVLLLAGSQAAARTVTDPDRPRQLENGHPVSVSWDDPAGFTELRYSGNRWEAKQGNWVVELAEYLRERVGKALPAGQRVDIRITNIDRAGDYEPGRGMNADRIRVMRDIYPPRLWLSFTRYDADDRVIGQGEPRLADLGYLQRTSRHFNSDPLAHEKRLVDDWVAREFGRAGR</sequence>